<sequence>MPIPIPDYSRLQATKIHKAFAYELSVRPRQSAVLYSQPSVYFQPCKITRIECFRFDRELSASLLRGTGSDAICGLLVISTHSGAYGLKGFAFASSTMTTDFALWASLFQRMKGLSLIESLDYVQSKEEAWGPLRAETMAAAVMDLAVKLGQPSGNTELSEPLDRAYLFEHAQAYVSF</sequence>
<evidence type="ECO:0000313" key="2">
    <source>
        <dbReference type="Proteomes" id="UP001596044"/>
    </source>
</evidence>
<dbReference type="RefSeq" id="WP_270884514.1">
    <property type="nucleotide sequence ID" value="NZ_JAQFVF010000071.1"/>
</dbReference>
<gene>
    <name evidence="1" type="ORF">ACFPOG_14315</name>
</gene>
<reference evidence="2" key="1">
    <citation type="journal article" date="2019" name="Int. J. Syst. Evol. Microbiol.">
        <title>The Global Catalogue of Microorganisms (GCM) 10K type strain sequencing project: providing services to taxonomists for standard genome sequencing and annotation.</title>
        <authorList>
            <consortium name="The Broad Institute Genomics Platform"/>
            <consortium name="The Broad Institute Genome Sequencing Center for Infectious Disease"/>
            <person name="Wu L."/>
            <person name="Ma J."/>
        </authorList>
    </citation>
    <scope>NUCLEOTIDE SEQUENCE [LARGE SCALE GENOMIC DNA]</scope>
    <source>
        <strain evidence="2">KACC 11904</strain>
    </source>
</reference>
<protein>
    <submittedName>
        <fullName evidence="1">Uncharacterized protein</fullName>
    </submittedName>
</protein>
<name>A0ABW0K7S4_9BACL</name>
<proteinExistence type="predicted"/>
<dbReference type="EMBL" id="JBHSMJ010000018">
    <property type="protein sequence ID" value="MFC5449440.1"/>
    <property type="molecule type" value="Genomic_DNA"/>
</dbReference>
<dbReference type="Proteomes" id="UP001596044">
    <property type="component" value="Unassembled WGS sequence"/>
</dbReference>
<evidence type="ECO:0000313" key="1">
    <source>
        <dbReference type="EMBL" id="MFC5449440.1"/>
    </source>
</evidence>
<keyword evidence="2" id="KW-1185">Reference proteome</keyword>
<accession>A0ABW0K7S4</accession>
<comment type="caution">
    <text evidence="1">The sequence shown here is derived from an EMBL/GenBank/DDBJ whole genome shotgun (WGS) entry which is preliminary data.</text>
</comment>
<organism evidence="1 2">
    <name type="scientific">Paenibacillus aestuarii</name>
    <dbReference type="NCBI Taxonomy" id="516965"/>
    <lineage>
        <taxon>Bacteria</taxon>
        <taxon>Bacillati</taxon>
        <taxon>Bacillota</taxon>
        <taxon>Bacilli</taxon>
        <taxon>Bacillales</taxon>
        <taxon>Paenibacillaceae</taxon>
        <taxon>Paenibacillus</taxon>
    </lineage>
</organism>